<evidence type="ECO:0000313" key="4">
    <source>
        <dbReference type="Proteomes" id="UP000322165"/>
    </source>
</evidence>
<gene>
    <name evidence="3" type="ORF">F0415_00300</name>
</gene>
<feature type="domain" description="FAD dependent oxidoreductase" evidence="2">
    <location>
        <begin position="29"/>
        <end position="380"/>
    </location>
</feature>
<evidence type="ECO:0000313" key="3">
    <source>
        <dbReference type="EMBL" id="KAA2285981.1"/>
    </source>
</evidence>
<dbReference type="InterPro" id="IPR036188">
    <property type="entry name" value="FAD/NAD-bd_sf"/>
</dbReference>
<evidence type="ECO:0000256" key="1">
    <source>
        <dbReference type="ARBA" id="ARBA00023002"/>
    </source>
</evidence>
<evidence type="ECO:0000259" key="2">
    <source>
        <dbReference type="Pfam" id="PF01266"/>
    </source>
</evidence>
<dbReference type="GO" id="GO:0005737">
    <property type="term" value="C:cytoplasm"/>
    <property type="evidence" value="ECO:0007669"/>
    <property type="project" value="TreeGrafter"/>
</dbReference>
<reference evidence="3 4" key="2">
    <citation type="submission" date="2019-09" db="EMBL/GenBank/DDBJ databases">
        <authorList>
            <person name="Mazur A."/>
        </authorList>
    </citation>
    <scope>NUCLEOTIDE SEQUENCE [LARGE SCALE GENOMIC DNA]</scope>
    <source>
        <strain evidence="3 4">3729k</strain>
    </source>
</reference>
<dbReference type="SUPFAM" id="SSF51905">
    <property type="entry name" value="FAD/NAD(P)-binding domain"/>
    <property type="match status" value="1"/>
</dbReference>
<accession>A0A5B2ZFZ4</accession>
<proteinExistence type="predicted"/>
<reference evidence="3 4" key="1">
    <citation type="submission" date="2019-09" db="EMBL/GenBank/DDBJ databases">
        <title>Arenimonas chukotkensis sp. nov., a bacterium isolated from Chukotka hot spring, Arctic region, Russia.</title>
        <authorList>
            <person name="Zayulina K.S."/>
            <person name="Prokofeva M.I."/>
            <person name="Elcheninov A.G."/>
            <person name="Novikov A."/>
            <person name="Kochetkova T.V."/>
            <person name="Kublanov I.V."/>
        </authorList>
    </citation>
    <scope>NUCLEOTIDE SEQUENCE [LARGE SCALE GENOMIC DNA]</scope>
    <source>
        <strain evidence="3 4">3729k</strain>
    </source>
</reference>
<sequence length="431" mass="47552">MVDSGSGYYRDAAPAAPACPALAADVEADTVVVGGGYAGLNTALGLAERGHRDVVLLEARRVGFGASGRNGGFVFGGFSRGESALLADLGPERARRLYLGTLEAVRLIRRRIDRYGIRCQAVDAGVLWLNWFRDPEVLRRRQRLLADHFGVHWQWLSREQVAQQVLSPRYSEALFESEALHFNPLAYARGLTAAAIAQGVQVYEDTPAVRLEKDGAGWRVRTPSGIVRARRVVLACGGYLAGLHRQVDAAVLPIATYVMVTEPLGASMATILRTRAALYDTRFAFDYYRPTPDGRLLWGGRISVRDRSAKAVERLLRKDMTRVFPQLEGVRIEHAWSGLMSYARHEMPQIGEVEPGLWLAQAFGGHGVAPTTFAGELLAAAIAEGDGRWRELSGFGLSSVHRPFGLLAAQLAYWWLQGRDAWKDWMERRPG</sequence>
<dbReference type="Gene3D" id="3.30.9.10">
    <property type="entry name" value="D-Amino Acid Oxidase, subunit A, domain 2"/>
    <property type="match status" value="1"/>
</dbReference>
<dbReference type="EMBL" id="VUOD01000001">
    <property type="protein sequence ID" value="KAA2285981.1"/>
    <property type="molecule type" value="Genomic_DNA"/>
</dbReference>
<dbReference type="AlphaFoldDB" id="A0A5B2ZFZ4"/>
<keyword evidence="4" id="KW-1185">Reference proteome</keyword>
<name>A0A5B2ZFZ4_9GAMM</name>
<dbReference type="PANTHER" id="PTHR13847:SF281">
    <property type="entry name" value="FAD DEPENDENT OXIDOREDUCTASE DOMAIN-CONTAINING PROTEIN"/>
    <property type="match status" value="1"/>
</dbReference>
<dbReference type="GO" id="GO:0016491">
    <property type="term" value="F:oxidoreductase activity"/>
    <property type="evidence" value="ECO:0007669"/>
    <property type="project" value="UniProtKB-KW"/>
</dbReference>
<keyword evidence="1" id="KW-0560">Oxidoreductase</keyword>
<organism evidence="3 4">
    <name type="scientific">Arenimonas fontis</name>
    <dbReference type="NCBI Taxonomy" id="2608255"/>
    <lineage>
        <taxon>Bacteria</taxon>
        <taxon>Pseudomonadati</taxon>
        <taxon>Pseudomonadota</taxon>
        <taxon>Gammaproteobacteria</taxon>
        <taxon>Lysobacterales</taxon>
        <taxon>Lysobacteraceae</taxon>
        <taxon>Arenimonas</taxon>
    </lineage>
</organism>
<dbReference type="RefSeq" id="WP_149859199.1">
    <property type="nucleotide sequence ID" value="NZ_VUOD01000001.1"/>
</dbReference>
<dbReference type="Gene3D" id="3.50.50.60">
    <property type="entry name" value="FAD/NAD(P)-binding domain"/>
    <property type="match status" value="1"/>
</dbReference>
<comment type="caution">
    <text evidence="3">The sequence shown here is derived from an EMBL/GenBank/DDBJ whole genome shotgun (WGS) entry which is preliminary data.</text>
</comment>
<dbReference type="InterPro" id="IPR006076">
    <property type="entry name" value="FAD-dep_OxRdtase"/>
</dbReference>
<dbReference type="Proteomes" id="UP000322165">
    <property type="component" value="Unassembled WGS sequence"/>
</dbReference>
<protein>
    <submittedName>
        <fullName evidence="3">FAD-binding oxidoreductase</fullName>
    </submittedName>
</protein>
<dbReference type="PANTHER" id="PTHR13847">
    <property type="entry name" value="SARCOSINE DEHYDROGENASE-RELATED"/>
    <property type="match status" value="1"/>
</dbReference>
<dbReference type="Pfam" id="PF01266">
    <property type="entry name" value="DAO"/>
    <property type="match status" value="1"/>
</dbReference>